<keyword evidence="2" id="KW-1133">Transmembrane helix</keyword>
<gene>
    <name evidence="6" type="primary">LOC106817744</name>
</gene>
<feature type="compositionally biased region" description="Polar residues" evidence="1">
    <location>
        <begin position="705"/>
        <end position="718"/>
    </location>
</feature>
<dbReference type="PROSITE" id="PS51034">
    <property type="entry name" value="ZP_2"/>
    <property type="match status" value="1"/>
</dbReference>
<feature type="region of interest" description="Disordered" evidence="1">
    <location>
        <begin position="670"/>
        <end position="805"/>
    </location>
</feature>
<evidence type="ECO:0000259" key="4">
    <source>
        <dbReference type="PROSITE" id="PS51034"/>
    </source>
</evidence>
<keyword evidence="2" id="KW-0472">Membrane</keyword>
<evidence type="ECO:0000313" key="6">
    <source>
        <dbReference type="RefSeq" id="XP_014677916.1"/>
    </source>
</evidence>
<dbReference type="PANTHER" id="PTHR46560:SF5">
    <property type="entry name" value="CYPHER, ISOFORM B"/>
    <property type="match status" value="1"/>
</dbReference>
<dbReference type="Pfam" id="PF25301">
    <property type="entry name" value="CUT_C"/>
    <property type="match status" value="1"/>
</dbReference>
<dbReference type="InterPro" id="IPR001507">
    <property type="entry name" value="ZP_dom"/>
</dbReference>
<keyword evidence="3" id="KW-0732">Signal</keyword>
<protein>
    <submittedName>
        <fullName evidence="6">Hornerin-like isoform X2</fullName>
    </submittedName>
</protein>
<feature type="region of interest" description="Disordered" evidence="1">
    <location>
        <begin position="129"/>
        <end position="213"/>
    </location>
</feature>
<dbReference type="InterPro" id="IPR055356">
    <property type="entry name" value="ZP-N"/>
</dbReference>
<feature type="compositionally biased region" description="Low complexity" evidence="1">
    <location>
        <begin position="529"/>
        <end position="544"/>
    </location>
</feature>
<feature type="domain" description="ZP" evidence="4">
    <location>
        <begin position="852"/>
        <end position="1105"/>
    </location>
</feature>
<proteinExistence type="predicted"/>
<keyword evidence="2" id="KW-0812">Transmembrane</keyword>
<feature type="transmembrane region" description="Helical" evidence="2">
    <location>
        <begin position="1159"/>
        <end position="1182"/>
    </location>
</feature>
<accession>A0ABM1F0E5</accession>
<evidence type="ECO:0000256" key="2">
    <source>
        <dbReference type="SAM" id="Phobius"/>
    </source>
</evidence>
<dbReference type="GeneID" id="106817744"/>
<sequence>MGIRVTALGFLCLACFCSGWGGNGQWGRGRGRGYGNLNGRSSSGFNGQQMPMQEYLPSQQQRFVPQNFQQVGQPIGQVGQNYQGRGVGLQQGQSQQGGLYGRGGSSFGQTAYNNQGDFRVLGNQGQIRQGGGYQGQTGQGGGYQGQIGQGGGYQGQTGQGGGYQGQTGQGGGYQGQIGQGGGYQGQTGQGGGYQGQIGQGGGYQGQTGQGGGYQGQIGQGGGYQGQIGQGGDYQVGVNAGNQQLANNVQDYNGPSITYGVQPGGLDASIPAASYNGPAISFGSGGLGNAQNAGLSPQPDSYQQLGQVNSGASNLGQGQYLSGSESTPQVYGGMSSFGAGRAVSAFDRVTGGQDEGYIRMHHRFGPIDMNKERGGLLPYGHTQEASAGTAGEQKRSFIVFPTSSKESIGLHEITDNGGRQDGGQARLATLGQSGNNFGQTDSSYGQAGSIAGQTGSGFGQAGSGFGQTGSGFGQAGSGFGQTGSTFGQTDSNYGQTGSGAGQTGSGFGQTGSGVGQTGSTFGHTGSGVRQTGSTFGQTGSSFGQTDNNYGQTGSGAGQTGSGFGQAGSGFGQTGSGAGQTGSGFGQTGSGFGQTGSGFGQTGSGFGQTGSGFGQTGSGFGQTGGNYGQTGNAITVQANLGNSGESLAGGEPGRGTVGIPVYPAGGIGANTGDDARLSIGSPDDGQQVEVVPGFTRPRPPPTTTPPSRNFQLFNPFTSATRGPRPDRGQSGRGQSGRGQSGRGQSGRGQSGQGQSGRGQSGRGQSGSGQSGRGQSGSGQSGRGQGSGTDDSQLVSVGLVPKTPDADGGRGTIFINGVERPPASGLAALVIGGDAEFKVESSAEGKQTITDAVVTCDRESNTITATVTLSKNFDGLVYAKGNFKVDQCRIRGNNGRQVTISLPLDGCGTTIKNGVDEYGGTVSYKNSIVVMNEAELGVIEEWDKAIALACDFAGAVEQTVRYGFGVPMLQLQEVTSEMGVPTCFMSVIEGESPIGTDASELRIGALATLVVTLMDSEHFDVSVFDCFAHDGMGMNRIQLIDENGCSANRKIIGQQEKRTDIIDDRTMAFARFKAFKFPDIENVYYECQCRICFDQCHPQTCGSRKKREAPESKMEERAAEERIFNGVVIVMPEEDVTYAEPEKTRDSSELSASSMCLNKTDFAIGTTFLGAILFGVGCAAIVLLYRRRL</sequence>
<dbReference type="SMART" id="SM00241">
    <property type="entry name" value="ZP"/>
    <property type="match status" value="1"/>
</dbReference>
<feature type="compositionally biased region" description="Low complexity" evidence="1">
    <location>
        <begin position="87"/>
        <end position="97"/>
    </location>
</feature>
<feature type="region of interest" description="Disordered" evidence="1">
    <location>
        <begin position="87"/>
        <end position="108"/>
    </location>
</feature>
<evidence type="ECO:0000256" key="3">
    <source>
        <dbReference type="SAM" id="SignalP"/>
    </source>
</evidence>
<feature type="compositionally biased region" description="Gly residues" evidence="1">
    <location>
        <begin position="728"/>
        <end position="784"/>
    </location>
</feature>
<organism evidence="5 6">
    <name type="scientific">Priapulus caudatus</name>
    <name type="common">Priapulid worm</name>
    <dbReference type="NCBI Taxonomy" id="37621"/>
    <lineage>
        <taxon>Eukaryota</taxon>
        <taxon>Metazoa</taxon>
        <taxon>Ecdysozoa</taxon>
        <taxon>Scalidophora</taxon>
        <taxon>Priapulida</taxon>
        <taxon>Priapulimorpha</taxon>
        <taxon>Priapulimorphida</taxon>
        <taxon>Priapulidae</taxon>
        <taxon>Priapulus</taxon>
    </lineage>
</organism>
<feature type="compositionally biased region" description="Gly residues" evidence="1">
    <location>
        <begin position="495"/>
        <end position="515"/>
    </location>
</feature>
<feature type="compositionally biased region" description="Gly residues" evidence="1">
    <location>
        <begin position="551"/>
        <end position="624"/>
    </location>
</feature>
<dbReference type="InterPro" id="IPR057475">
    <property type="entry name" value="CUT_C"/>
</dbReference>
<dbReference type="Pfam" id="PF23344">
    <property type="entry name" value="ZP-N"/>
    <property type="match status" value="1"/>
</dbReference>
<dbReference type="Proteomes" id="UP000695022">
    <property type="component" value="Unplaced"/>
</dbReference>
<feature type="chain" id="PRO_5046726624" evidence="3">
    <location>
        <begin position="22"/>
        <end position="1186"/>
    </location>
</feature>
<evidence type="ECO:0000256" key="1">
    <source>
        <dbReference type="SAM" id="MobiDB-lite"/>
    </source>
</evidence>
<dbReference type="PANTHER" id="PTHR46560">
    <property type="entry name" value="CYPHER, ISOFORM B"/>
    <property type="match status" value="1"/>
</dbReference>
<evidence type="ECO:0000313" key="5">
    <source>
        <dbReference type="Proteomes" id="UP000695022"/>
    </source>
</evidence>
<feature type="signal peptide" evidence="3">
    <location>
        <begin position="1"/>
        <end position="21"/>
    </location>
</feature>
<keyword evidence="5" id="KW-1185">Reference proteome</keyword>
<name>A0ABM1F0E5_PRICU</name>
<reference evidence="6" key="1">
    <citation type="submission" date="2025-08" db="UniProtKB">
        <authorList>
            <consortium name="RefSeq"/>
        </authorList>
    </citation>
    <scope>IDENTIFICATION</scope>
</reference>
<feature type="region of interest" description="Disordered" evidence="1">
    <location>
        <begin position="476"/>
        <end position="624"/>
    </location>
</feature>
<dbReference type="RefSeq" id="XP_014677916.1">
    <property type="nucleotide sequence ID" value="XM_014822430.1"/>
</dbReference>